<accession>A0AAE0GYF3</accession>
<comment type="caution">
    <text evidence="1">The sequence shown here is derived from an EMBL/GenBank/DDBJ whole genome shotgun (WGS) entry which is preliminary data.</text>
</comment>
<gene>
    <name evidence="1" type="ORF">CYMTET_5949</name>
</gene>
<name>A0AAE0GYF3_9CHLO</name>
<reference evidence="1 2" key="1">
    <citation type="journal article" date="2015" name="Genome Biol. Evol.">
        <title>Comparative Genomics of a Bacterivorous Green Alga Reveals Evolutionary Causalities and Consequences of Phago-Mixotrophic Mode of Nutrition.</title>
        <authorList>
            <person name="Burns J.A."/>
            <person name="Paasch A."/>
            <person name="Narechania A."/>
            <person name="Kim E."/>
        </authorList>
    </citation>
    <scope>NUCLEOTIDE SEQUENCE [LARGE SCALE GENOMIC DNA]</scope>
    <source>
        <strain evidence="1 2">PLY_AMNH</strain>
    </source>
</reference>
<dbReference type="EMBL" id="LGRX02001242">
    <property type="protein sequence ID" value="KAK3286500.1"/>
    <property type="molecule type" value="Genomic_DNA"/>
</dbReference>
<proteinExistence type="predicted"/>
<keyword evidence="2" id="KW-1185">Reference proteome</keyword>
<sequence>MPLERTRERFVAGGASHFPNPPYDDSPPTQLDALADLLTVALELDVLAAYQRGFLAALRLQDLPQAVPCAGGAAAGVALRTVVTLSGGEIYGLTVENGVPEDEAEDATAYAGADLEHYEI</sequence>
<dbReference type="AlphaFoldDB" id="A0AAE0GYF3"/>
<organism evidence="1 2">
    <name type="scientific">Cymbomonas tetramitiformis</name>
    <dbReference type="NCBI Taxonomy" id="36881"/>
    <lineage>
        <taxon>Eukaryota</taxon>
        <taxon>Viridiplantae</taxon>
        <taxon>Chlorophyta</taxon>
        <taxon>Pyramimonadophyceae</taxon>
        <taxon>Pyramimonadales</taxon>
        <taxon>Pyramimonadaceae</taxon>
        <taxon>Cymbomonas</taxon>
    </lineage>
</organism>
<dbReference type="Proteomes" id="UP001190700">
    <property type="component" value="Unassembled WGS sequence"/>
</dbReference>
<evidence type="ECO:0000313" key="1">
    <source>
        <dbReference type="EMBL" id="KAK3286500.1"/>
    </source>
</evidence>
<evidence type="ECO:0000313" key="2">
    <source>
        <dbReference type="Proteomes" id="UP001190700"/>
    </source>
</evidence>
<protein>
    <submittedName>
        <fullName evidence="1">Uncharacterized protein</fullName>
    </submittedName>
</protein>